<comment type="subunit">
    <text evidence="9">Homotetramer.</text>
</comment>
<protein>
    <recommendedName>
        <fullName evidence="9">Glucose-1-phosphate adenylyltransferase</fullName>
        <ecNumber evidence="9">2.7.7.27</ecNumber>
    </recommendedName>
    <alternativeName>
        <fullName evidence="9">ADP-glucose pyrophosphorylase</fullName>
        <shortName evidence="9">ADPGlc PPase</shortName>
    </alternativeName>
    <alternativeName>
        <fullName evidence="9">ADP-glucose synthase</fullName>
    </alternativeName>
</protein>
<feature type="binding site" evidence="9">
    <location>
        <position position="165"/>
    </location>
    <ligand>
        <name>alpha-D-glucose 1-phosphate</name>
        <dbReference type="ChEBI" id="CHEBI:58601"/>
    </ligand>
</feature>
<keyword evidence="13" id="KW-1185">Reference proteome</keyword>
<evidence type="ECO:0000256" key="3">
    <source>
        <dbReference type="ARBA" id="ARBA00022679"/>
    </source>
</evidence>
<dbReference type="PROSITE" id="PS00808">
    <property type="entry name" value="ADP_GLC_PYROPHOSPH_1"/>
    <property type="match status" value="1"/>
</dbReference>
<reference evidence="13" key="1">
    <citation type="journal article" date="2019" name="Int. J. Syst. Evol. Microbiol.">
        <title>The Global Catalogue of Microorganisms (GCM) 10K type strain sequencing project: providing services to taxonomists for standard genome sequencing and annotation.</title>
        <authorList>
            <consortium name="The Broad Institute Genomics Platform"/>
            <consortium name="The Broad Institute Genome Sequencing Center for Infectious Disease"/>
            <person name="Wu L."/>
            <person name="Ma J."/>
        </authorList>
    </citation>
    <scope>NUCLEOTIDE SEQUENCE [LARGE SCALE GENOMIC DNA]</scope>
    <source>
        <strain evidence="13">CCUG 53270</strain>
    </source>
</reference>
<keyword evidence="3 9" id="KW-0808">Transferase</keyword>
<dbReference type="PANTHER" id="PTHR43523:SF2">
    <property type="entry name" value="GLUCOSE-1-PHOSPHATE ADENYLYLTRANSFERASE"/>
    <property type="match status" value="1"/>
</dbReference>
<organism evidence="12 13">
    <name type="scientific">Paenibacillus vulneris</name>
    <dbReference type="NCBI Taxonomy" id="1133364"/>
    <lineage>
        <taxon>Bacteria</taxon>
        <taxon>Bacillati</taxon>
        <taxon>Bacillota</taxon>
        <taxon>Bacilli</taxon>
        <taxon>Bacillales</taxon>
        <taxon>Paenibacillaceae</taxon>
        <taxon>Paenibacillus</taxon>
    </lineage>
</organism>
<feature type="binding site" evidence="9">
    <location>
        <position position="100"/>
    </location>
    <ligand>
        <name>alpha-D-glucose 1-phosphate</name>
        <dbReference type="ChEBI" id="CHEBI:58601"/>
    </ligand>
</feature>
<dbReference type="InterPro" id="IPR011831">
    <property type="entry name" value="ADP-Glc_PPase"/>
</dbReference>
<dbReference type="InterPro" id="IPR056818">
    <property type="entry name" value="GlmU/GlgC-like_hexapep"/>
</dbReference>
<evidence type="ECO:0000313" key="12">
    <source>
        <dbReference type="EMBL" id="MFD1224152.1"/>
    </source>
</evidence>
<dbReference type="GO" id="GO:0008878">
    <property type="term" value="F:glucose-1-phosphate adenylyltransferase activity"/>
    <property type="evidence" value="ECO:0007669"/>
    <property type="project" value="UniProtKB-EC"/>
</dbReference>
<comment type="catalytic activity">
    <reaction evidence="9">
        <text>alpha-D-glucose 1-phosphate + ATP + H(+) = ADP-alpha-D-glucose + diphosphate</text>
        <dbReference type="Rhea" id="RHEA:12120"/>
        <dbReference type="ChEBI" id="CHEBI:15378"/>
        <dbReference type="ChEBI" id="CHEBI:30616"/>
        <dbReference type="ChEBI" id="CHEBI:33019"/>
        <dbReference type="ChEBI" id="CHEBI:57498"/>
        <dbReference type="ChEBI" id="CHEBI:58601"/>
        <dbReference type="EC" id="2.7.7.27"/>
    </reaction>
</comment>
<comment type="similarity">
    <text evidence="1 9">Belongs to the bacterial/plant glucose-1-phosphate adenylyltransferase family.</text>
</comment>
<dbReference type="CDD" id="cd02508">
    <property type="entry name" value="ADP_Glucose_PP"/>
    <property type="match status" value="1"/>
</dbReference>
<dbReference type="EC" id="2.7.7.27" evidence="9"/>
<dbReference type="InterPro" id="IPR029044">
    <property type="entry name" value="Nucleotide-diphossugar_trans"/>
</dbReference>
<evidence type="ECO:0000259" key="10">
    <source>
        <dbReference type="Pfam" id="PF00483"/>
    </source>
</evidence>
<evidence type="ECO:0000256" key="5">
    <source>
        <dbReference type="ARBA" id="ARBA00022741"/>
    </source>
</evidence>
<dbReference type="SUPFAM" id="SSF51161">
    <property type="entry name" value="Trimeric LpxA-like enzymes"/>
    <property type="match status" value="1"/>
</dbReference>
<feature type="binding site" evidence="9">
    <location>
        <position position="191"/>
    </location>
    <ligand>
        <name>alpha-D-glucose 1-phosphate</name>
        <dbReference type="ChEBI" id="CHEBI:58601"/>
    </ligand>
</feature>
<dbReference type="Gene3D" id="3.90.550.10">
    <property type="entry name" value="Spore Coat Polysaccharide Biosynthesis Protein SpsA, Chain A"/>
    <property type="match status" value="1"/>
</dbReference>
<evidence type="ECO:0000313" key="13">
    <source>
        <dbReference type="Proteomes" id="UP001597180"/>
    </source>
</evidence>
<keyword evidence="4 9" id="KW-0548">Nucleotidyltransferase</keyword>
<dbReference type="SUPFAM" id="SSF53448">
    <property type="entry name" value="Nucleotide-diphospho-sugar transferases"/>
    <property type="match status" value="1"/>
</dbReference>
<proteinExistence type="inferred from homology"/>
<feature type="binding site" evidence="9">
    <location>
        <begin position="180"/>
        <end position="181"/>
    </location>
    <ligand>
        <name>alpha-D-glucose 1-phosphate</name>
        <dbReference type="ChEBI" id="CHEBI:58601"/>
    </ligand>
</feature>
<dbReference type="InterPro" id="IPR005836">
    <property type="entry name" value="ADP_Glu_pyroP_CS"/>
</dbReference>
<keyword evidence="5 9" id="KW-0547">Nucleotide-binding</keyword>
<dbReference type="InterPro" id="IPR005835">
    <property type="entry name" value="NTP_transferase_dom"/>
</dbReference>
<comment type="function">
    <text evidence="9">Involved in the biosynthesis of ADP-glucose, a building block required for the elongation reactions to produce glycogen. Catalyzes the reaction between ATP and alpha-D-glucose 1-phosphate (G1P) to produce pyrophosphate and ADP-Glc.</text>
</comment>
<dbReference type="Proteomes" id="UP001597180">
    <property type="component" value="Unassembled WGS sequence"/>
</dbReference>
<dbReference type="PANTHER" id="PTHR43523">
    <property type="entry name" value="GLUCOSE-1-PHOSPHATE ADENYLYLTRANSFERASE-RELATED"/>
    <property type="match status" value="1"/>
</dbReference>
<keyword evidence="7 9" id="KW-0320">Glycogen biosynthesis</keyword>
<dbReference type="HAMAP" id="MF_00624">
    <property type="entry name" value="GlgC"/>
    <property type="match status" value="1"/>
</dbReference>
<comment type="pathway">
    <text evidence="9">Glycan biosynthesis; glycogen biosynthesis.</text>
</comment>
<feature type="domain" description="Glucose-1-phosphate adenylyltransferase/Bifunctional protein GlmU-like C-terminal hexapeptide" evidence="11">
    <location>
        <begin position="290"/>
        <end position="361"/>
    </location>
</feature>
<comment type="caution">
    <text evidence="12">The sequence shown here is derived from an EMBL/GenBank/DDBJ whole genome shotgun (WGS) entry which is preliminary data.</text>
</comment>
<dbReference type="InterPro" id="IPR023049">
    <property type="entry name" value="GlgC_bac"/>
</dbReference>
<feature type="site" description="Could play a key role in the communication between the regulatory and the substrate sites" evidence="9">
    <location>
        <position position="60"/>
    </location>
</feature>
<evidence type="ECO:0000256" key="7">
    <source>
        <dbReference type="ARBA" id="ARBA00023056"/>
    </source>
</evidence>
<evidence type="ECO:0000256" key="4">
    <source>
        <dbReference type="ARBA" id="ARBA00022695"/>
    </source>
</evidence>
<feature type="domain" description="Nucleotidyl transferase" evidence="10">
    <location>
        <begin position="8"/>
        <end position="260"/>
    </location>
</feature>
<sequence>MTQKQCVAMLLAGGEGKRLGILTSQKAKPAVHFGGSARMIDFALSNCRHSCLDTVGVVTQYRPEALHRHIGLGSAWLEKPEQGEIALLSSRQSHIGERGYHGTADAIYRNWSFIEKYNPDTVLVLSGDHIYHMDYRKLLEHHLTAGADATIAVTPVPISEASRFGIMKTDSSGRITEFAEKPKAPASNLASMGIYIFNTSFLRTFLERDAQDSSSSHDFGKNVIPAMLEHNAKLYAYEFADYWKDVGTIESLWEAHMDLLGGSPAFVASRDSWPLYSANGLAQSRFVESLGLVRQSLICSDCTIHGQVERSVISTEAVIGQGSRIFDSIIMPGAQIGSGVTIYKSIVGEGAVVRDGTTWGSADGEMISVIGDREVISIQGQKLPKIFVSANQLQAELIG</sequence>
<keyword evidence="8 9" id="KW-0119">Carbohydrate metabolism</keyword>
<dbReference type="RefSeq" id="WP_345592822.1">
    <property type="nucleotide sequence ID" value="NZ_BAABJG010000036.1"/>
</dbReference>
<dbReference type="NCBIfam" id="NF003670">
    <property type="entry name" value="PRK05293.1"/>
    <property type="match status" value="1"/>
</dbReference>
<name>A0ABW3UUL7_9BACL</name>
<keyword evidence="6 9" id="KW-0067">ATP-binding</keyword>
<dbReference type="Pfam" id="PF24894">
    <property type="entry name" value="Hexapep_GlmU"/>
    <property type="match status" value="1"/>
</dbReference>
<dbReference type="InterPro" id="IPR011004">
    <property type="entry name" value="Trimer_LpxA-like_sf"/>
</dbReference>
<dbReference type="Gene3D" id="2.160.10.10">
    <property type="entry name" value="Hexapeptide repeat proteins"/>
    <property type="match status" value="1"/>
</dbReference>
<evidence type="ECO:0000256" key="8">
    <source>
        <dbReference type="ARBA" id="ARBA00023277"/>
    </source>
</evidence>
<evidence type="ECO:0000256" key="1">
    <source>
        <dbReference type="ARBA" id="ARBA00010443"/>
    </source>
</evidence>
<dbReference type="PROSITE" id="PS00810">
    <property type="entry name" value="ADP_GLC_PYROPHOSPH_3"/>
    <property type="match status" value="1"/>
</dbReference>
<evidence type="ECO:0000259" key="11">
    <source>
        <dbReference type="Pfam" id="PF24894"/>
    </source>
</evidence>
<keyword evidence="2 9" id="KW-0321">Glycogen metabolism</keyword>
<comment type="caution">
    <text evidence="9">Lacks conserved residue(s) required for the propagation of feature annotation.</text>
</comment>
<evidence type="ECO:0000256" key="2">
    <source>
        <dbReference type="ARBA" id="ARBA00022600"/>
    </source>
</evidence>
<evidence type="ECO:0000256" key="9">
    <source>
        <dbReference type="HAMAP-Rule" id="MF_00624"/>
    </source>
</evidence>
<gene>
    <name evidence="9" type="primary">glgC</name>
    <name evidence="12" type="ORF">ACFQ4B_29000</name>
</gene>
<evidence type="ECO:0000256" key="6">
    <source>
        <dbReference type="ARBA" id="ARBA00022840"/>
    </source>
</evidence>
<dbReference type="EMBL" id="JBHTLU010000042">
    <property type="protein sequence ID" value="MFD1224152.1"/>
    <property type="molecule type" value="Genomic_DNA"/>
</dbReference>
<dbReference type="Pfam" id="PF00483">
    <property type="entry name" value="NTP_transferase"/>
    <property type="match status" value="1"/>
</dbReference>
<accession>A0ABW3UUL7</accession>